<evidence type="ECO:0000256" key="2">
    <source>
        <dbReference type="SAM" id="MobiDB-lite"/>
    </source>
</evidence>
<keyword evidence="5" id="KW-1185">Reference proteome</keyword>
<dbReference type="WBParaSite" id="PgR004_g214_t01">
    <property type="protein sequence ID" value="PgR004_g214_t01"/>
    <property type="gene ID" value="PgR004_g214"/>
</dbReference>
<evidence type="ECO:0000313" key="5">
    <source>
        <dbReference type="Proteomes" id="UP000887569"/>
    </source>
</evidence>
<feature type="compositionally biased region" description="Polar residues" evidence="2">
    <location>
        <begin position="401"/>
        <end position="410"/>
    </location>
</feature>
<proteinExistence type="predicted"/>
<keyword evidence="3" id="KW-0812">Transmembrane</keyword>
<keyword evidence="3" id="KW-1133">Transmembrane helix</keyword>
<keyword evidence="3" id="KW-0472">Membrane</keyword>
<evidence type="ECO:0000313" key="6">
    <source>
        <dbReference type="WBParaSite" id="PgR004_g214_t01"/>
    </source>
</evidence>
<feature type="region of interest" description="Disordered" evidence="2">
    <location>
        <begin position="15"/>
        <end position="60"/>
    </location>
</feature>
<feature type="region of interest" description="Disordered" evidence="2">
    <location>
        <begin position="313"/>
        <end position="333"/>
    </location>
</feature>
<organism evidence="5 6">
    <name type="scientific">Parascaris univalens</name>
    <name type="common">Nematode worm</name>
    <dbReference type="NCBI Taxonomy" id="6257"/>
    <lineage>
        <taxon>Eukaryota</taxon>
        <taxon>Metazoa</taxon>
        <taxon>Ecdysozoa</taxon>
        <taxon>Nematoda</taxon>
        <taxon>Chromadorea</taxon>
        <taxon>Rhabditida</taxon>
        <taxon>Spirurina</taxon>
        <taxon>Ascaridomorpha</taxon>
        <taxon>Ascaridoidea</taxon>
        <taxon>Ascarididae</taxon>
        <taxon>Parascaris</taxon>
    </lineage>
</organism>
<name>A0A915ABJ2_PARUN</name>
<protein>
    <submittedName>
        <fullName evidence="6">EGF-like domain-containing protein</fullName>
    </submittedName>
</protein>
<feature type="compositionally biased region" description="Pro residues" evidence="2">
    <location>
        <begin position="428"/>
        <end position="438"/>
    </location>
</feature>
<feature type="region of interest" description="Disordered" evidence="2">
    <location>
        <begin position="103"/>
        <end position="123"/>
    </location>
</feature>
<dbReference type="AlphaFoldDB" id="A0A915ABJ2"/>
<keyword evidence="1" id="KW-0245">EGF-like domain</keyword>
<feature type="compositionally biased region" description="Basic and acidic residues" evidence="2">
    <location>
        <begin position="15"/>
        <end position="26"/>
    </location>
</feature>
<dbReference type="Proteomes" id="UP000887569">
    <property type="component" value="Unplaced"/>
</dbReference>
<dbReference type="PROSITE" id="PS50026">
    <property type="entry name" value="EGF_3"/>
    <property type="match status" value="1"/>
</dbReference>
<reference evidence="6" key="1">
    <citation type="submission" date="2022-11" db="UniProtKB">
        <authorList>
            <consortium name="WormBaseParasite"/>
        </authorList>
    </citation>
    <scope>IDENTIFICATION</scope>
</reference>
<evidence type="ECO:0000256" key="3">
    <source>
        <dbReference type="SAM" id="Phobius"/>
    </source>
</evidence>
<dbReference type="InterPro" id="IPR000742">
    <property type="entry name" value="EGF"/>
</dbReference>
<feature type="transmembrane region" description="Helical" evidence="3">
    <location>
        <begin position="265"/>
        <end position="290"/>
    </location>
</feature>
<feature type="region of interest" description="Disordered" evidence="2">
    <location>
        <begin position="385"/>
        <end position="444"/>
    </location>
</feature>
<feature type="domain" description="EGF-like" evidence="4">
    <location>
        <begin position="225"/>
        <end position="259"/>
    </location>
</feature>
<evidence type="ECO:0000259" key="4">
    <source>
        <dbReference type="PROSITE" id="PS50026"/>
    </source>
</evidence>
<accession>A0A915ABJ2</accession>
<evidence type="ECO:0000256" key="1">
    <source>
        <dbReference type="PROSITE-ProRule" id="PRU00076"/>
    </source>
</evidence>
<sequence>MNPSAESITLIEVKERASRNGERMNADEGSPIRNAADGIGSEPGDMKVTKESGGIPWEKKSHMRRVEVHKRNGADMGFPVSVSVSNTSITDKEDVLPFQRERSFSIDSSEEEEKGGITSSSSRVRTNYNVEDVDNSAADESSTGVKAIANVFSNSIEKLKKILGLTPECLNGGTKTMRGECICPKYYKGKLCQEIVCVNNGTRVKVTRHPPAEYVCKCPHPEYISGAHCELVRCMNGGRAMDNGHCRCLDYWYTGQFCQNYTASWGAVLGVPLACIVVIIICCVVCRLDLCPRKQTRQRRRRRAPINTTVPGTHMRRRQQATTFRDESSRRGFESSLRLQENLLNEENPNLTAGVRPDPGILPSYVIRLDTIPVFNPRMVGGVGDSELKPIDPPPPYEQAIASSGRNDNTGFAGGVAQRPPEYTPRVDQPPPPNFRPPDTPREQ</sequence>
<feature type="compositionally biased region" description="Basic and acidic residues" evidence="2">
    <location>
        <begin position="324"/>
        <end position="333"/>
    </location>
</feature>
<comment type="caution">
    <text evidence="1">Lacks conserved residue(s) required for the propagation of feature annotation.</text>
</comment>